<dbReference type="OrthoDB" id="2350562at2759"/>
<sequence length="105" mass="11846">MKDKADRRNTQRIQRRIDNEKSRELSVVDYGRIVGAWEWGGSFGRIAAEFGIGKTTVKSIIDRYLETGSPLPAKRPGAAPKLLESQKSDVAVDIQRKPMDTYTDH</sequence>
<feature type="region of interest" description="Disordered" evidence="1">
    <location>
        <begin position="69"/>
        <end position="105"/>
    </location>
</feature>
<reference evidence="2 3" key="1">
    <citation type="submission" date="2014-09" db="EMBL/GenBank/DDBJ databases">
        <authorList>
            <person name="Ellenberger Sabrina"/>
        </authorList>
    </citation>
    <scope>NUCLEOTIDE SEQUENCE [LARGE SCALE GENOMIC DNA]</scope>
    <source>
        <strain evidence="2 3">CBS 412.66</strain>
    </source>
</reference>
<dbReference type="InterPro" id="IPR036388">
    <property type="entry name" value="WH-like_DNA-bd_sf"/>
</dbReference>
<dbReference type="EMBL" id="LN725192">
    <property type="protein sequence ID" value="CEP10735.1"/>
    <property type="molecule type" value="Genomic_DNA"/>
</dbReference>
<keyword evidence="3" id="KW-1185">Reference proteome</keyword>
<gene>
    <name evidence="2" type="primary">PARPA_04500.1 scaffold 14269</name>
</gene>
<feature type="compositionally biased region" description="Basic and acidic residues" evidence="1">
    <location>
        <begin position="94"/>
        <end position="105"/>
    </location>
</feature>
<dbReference type="Gene3D" id="1.10.10.10">
    <property type="entry name" value="Winged helix-like DNA-binding domain superfamily/Winged helix DNA-binding domain"/>
    <property type="match status" value="1"/>
</dbReference>
<dbReference type="Proteomes" id="UP000054107">
    <property type="component" value="Unassembled WGS sequence"/>
</dbReference>
<dbReference type="AlphaFoldDB" id="A0A0B7N5H8"/>
<name>A0A0B7N5H8_9FUNG</name>
<dbReference type="InterPro" id="IPR009057">
    <property type="entry name" value="Homeodomain-like_sf"/>
</dbReference>
<proteinExistence type="predicted"/>
<accession>A0A0B7N5H8</accession>
<dbReference type="SUPFAM" id="SSF46689">
    <property type="entry name" value="Homeodomain-like"/>
    <property type="match status" value="1"/>
</dbReference>
<evidence type="ECO:0000256" key="1">
    <source>
        <dbReference type="SAM" id="MobiDB-lite"/>
    </source>
</evidence>
<organism evidence="2 3">
    <name type="scientific">Parasitella parasitica</name>
    <dbReference type="NCBI Taxonomy" id="35722"/>
    <lineage>
        <taxon>Eukaryota</taxon>
        <taxon>Fungi</taxon>
        <taxon>Fungi incertae sedis</taxon>
        <taxon>Mucoromycota</taxon>
        <taxon>Mucoromycotina</taxon>
        <taxon>Mucoromycetes</taxon>
        <taxon>Mucorales</taxon>
        <taxon>Mucorineae</taxon>
        <taxon>Mucoraceae</taxon>
        <taxon>Parasitella</taxon>
    </lineage>
</organism>
<evidence type="ECO:0000313" key="3">
    <source>
        <dbReference type="Proteomes" id="UP000054107"/>
    </source>
</evidence>
<protein>
    <submittedName>
        <fullName evidence="2">Uncharacterized protein</fullName>
    </submittedName>
</protein>
<evidence type="ECO:0000313" key="2">
    <source>
        <dbReference type="EMBL" id="CEP10735.1"/>
    </source>
</evidence>